<name>A0A9P3FZ52_9APHY</name>
<dbReference type="Proteomes" id="UP000703269">
    <property type="component" value="Unassembled WGS sequence"/>
</dbReference>
<dbReference type="SUPFAM" id="SSF47616">
    <property type="entry name" value="GST C-terminal domain-like"/>
    <property type="match status" value="1"/>
</dbReference>
<feature type="domain" description="GST N-terminal" evidence="1">
    <location>
        <begin position="4"/>
        <end position="84"/>
    </location>
</feature>
<comment type="caution">
    <text evidence="2">The sequence shown here is derived from an EMBL/GenBank/DDBJ whole genome shotgun (WGS) entry which is preliminary data.</text>
</comment>
<reference evidence="2 3" key="1">
    <citation type="submission" date="2021-08" db="EMBL/GenBank/DDBJ databases">
        <title>Draft Genome Sequence of Phanerochaete sordida strain YK-624.</title>
        <authorList>
            <person name="Mori T."/>
            <person name="Dohra H."/>
            <person name="Suzuki T."/>
            <person name="Kawagishi H."/>
            <person name="Hirai H."/>
        </authorList>
    </citation>
    <scope>NUCLEOTIDE SEQUENCE [LARGE SCALE GENOMIC DNA]</scope>
    <source>
        <strain evidence="2 3">YK-624</strain>
    </source>
</reference>
<protein>
    <submittedName>
        <fullName evidence="2">Glutathione S-transferase family protein</fullName>
    </submittedName>
</protein>
<organism evidence="2 3">
    <name type="scientific">Phanerochaete sordida</name>
    <dbReference type="NCBI Taxonomy" id="48140"/>
    <lineage>
        <taxon>Eukaryota</taxon>
        <taxon>Fungi</taxon>
        <taxon>Dikarya</taxon>
        <taxon>Basidiomycota</taxon>
        <taxon>Agaricomycotina</taxon>
        <taxon>Agaricomycetes</taxon>
        <taxon>Polyporales</taxon>
        <taxon>Phanerochaetaceae</taxon>
        <taxon>Phanerochaete</taxon>
    </lineage>
</organism>
<accession>A0A9P3FZ52</accession>
<dbReference type="AlphaFoldDB" id="A0A9P3FZ52"/>
<keyword evidence="3" id="KW-1185">Reference proteome</keyword>
<dbReference type="Pfam" id="PF25907">
    <property type="entry name" value="DUF7962"/>
    <property type="match status" value="1"/>
</dbReference>
<dbReference type="Gene3D" id="1.20.1050.10">
    <property type="match status" value="1"/>
</dbReference>
<dbReference type="InterPro" id="IPR058268">
    <property type="entry name" value="DUF7962"/>
</dbReference>
<dbReference type="InterPro" id="IPR036249">
    <property type="entry name" value="Thioredoxin-like_sf"/>
</dbReference>
<proteinExistence type="predicted"/>
<evidence type="ECO:0000259" key="1">
    <source>
        <dbReference type="PROSITE" id="PS50404"/>
    </source>
</evidence>
<evidence type="ECO:0000313" key="3">
    <source>
        <dbReference type="Proteomes" id="UP000703269"/>
    </source>
</evidence>
<dbReference type="CDD" id="cd00570">
    <property type="entry name" value="GST_N_family"/>
    <property type="match status" value="1"/>
</dbReference>
<dbReference type="InterPro" id="IPR004045">
    <property type="entry name" value="Glutathione_S-Trfase_N"/>
</dbReference>
<sequence length="336" mass="37084">MTNLPIVLYHYDASPFASKAKSMLLVKGIPHKRVSVSMRMPRPEITDLLGLGYRRIPLLAIGNDVYCDTGLIASVLERRFPVTAGHPPLFPPRVGGGRTDGALAKLLMRYWADSALFRLAVDSLPYAKFDQEFIQDRKEFFGEDPETLSENQGVRTSAIASHLALVEEQLADGRQWLMDTESVGLVDLAAHTFFTWMRRFKSLHGLFNEDSIPCTLAWITRTTELLKVAEGTNAAAFEEMAAEDAAKLIASSPHEDESTVGFEIEEGTRLSVNVGDMVSITPVDTGPIPTVGRLLALSRAESVVEVTGSVGNIRFHFPRLEFVLRPVNVTQASNRL</sequence>
<dbReference type="SUPFAM" id="SSF52833">
    <property type="entry name" value="Thioredoxin-like"/>
    <property type="match status" value="1"/>
</dbReference>
<dbReference type="EMBL" id="BPQB01000001">
    <property type="protein sequence ID" value="GJE84974.1"/>
    <property type="molecule type" value="Genomic_DNA"/>
</dbReference>
<dbReference type="Pfam" id="PF13417">
    <property type="entry name" value="GST_N_3"/>
    <property type="match status" value="1"/>
</dbReference>
<dbReference type="OrthoDB" id="202840at2759"/>
<evidence type="ECO:0000313" key="2">
    <source>
        <dbReference type="EMBL" id="GJE84974.1"/>
    </source>
</evidence>
<gene>
    <name evidence="2" type="ORF">PsYK624_010510</name>
</gene>
<dbReference type="InterPro" id="IPR036282">
    <property type="entry name" value="Glutathione-S-Trfase_C_sf"/>
</dbReference>
<dbReference type="PROSITE" id="PS50404">
    <property type="entry name" value="GST_NTER"/>
    <property type="match status" value="1"/>
</dbReference>
<dbReference type="Gene3D" id="3.40.30.110">
    <property type="match status" value="1"/>
</dbReference>